<evidence type="ECO:0000313" key="1">
    <source>
        <dbReference type="EMBL" id="TKC87815.1"/>
    </source>
</evidence>
<protein>
    <submittedName>
        <fullName evidence="1">Tetratricopeptide repeat protein</fullName>
    </submittedName>
</protein>
<organism evidence="1 2">
    <name type="scientific">Trinickia terrae</name>
    <dbReference type="NCBI Taxonomy" id="2571161"/>
    <lineage>
        <taxon>Bacteria</taxon>
        <taxon>Pseudomonadati</taxon>
        <taxon>Pseudomonadota</taxon>
        <taxon>Betaproteobacteria</taxon>
        <taxon>Burkholderiales</taxon>
        <taxon>Burkholderiaceae</taxon>
        <taxon>Trinickia</taxon>
    </lineage>
</organism>
<dbReference type="Proteomes" id="UP000305539">
    <property type="component" value="Unassembled WGS sequence"/>
</dbReference>
<keyword evidence="2" id="KW-1185">Reference proteome</keyword>
<dbReference type="SUPFAM" id="SSF48452">
    <property type="entry name" value="TPR-like"/>
    <property type="match status" value="1"/>
</dbReference>
<dbReference type="OrthoDB" id="5297883at2"/>
<dbReference type="AlphaFoldDB" id="A0A4U1I3N2"/>
<dbReference type="SUPFAM" id="SSF56059">
    <property type="entry name" value="Glutathione synthetase ATP-binding domain-like"/>
    <property type="match status" value="1"/>
</dbReference>
<gene>
    <name evidence="1" type="ORF">FAZ69_16195</name>
</gene>
<dbReference type="InterPro" id="IPR019734">
    <property type="entry name" value="TPR_rpt"/>
</dbReference>
<comment type="caution">
    <text evidence="1">The sequence shown here is derived from an EMBL/GenBank/DDBJ whole genome shotgun (WGS) entry which is preliminary data.</text>
</comment>
<dbReference type="EMBL" id="SWJE01000008">
    <property type="protein sequence ID" value="TKC87815.1"/>
    <property type="molecule type" value="Genomic_DNA"/>
</dbReference>
<sequence length="463" mass="50405">MTRDPQHARGVPQAAEPLDALWRALDAAPQDAALHRSLADALRSQGDELGALAHSIAAQTLEARAAGSPDVSAGDLCMVATGYFMKGDTEAAVRWYRLVLAIDPNVAVAYQNLAAIHADEGRFAEAEACRAKAYAIQRVFVERAGDPVRDVLILCTGQGAGNVPFDALLPSAACGRIKYAIDYARDEEDAQLPPYDLVFNAIGDPDVAAPLMARLERFAARCERALLNPPAAIARTFRDRLPGLLRDLDGVAAAACVRAEAAPASRDALLQWLAAAGIVLPVLARPTATHGGEGLARCDSLDALQAKLKTLDGTHYMTAFVDTHSADGYYRKYRMIFVDREPYPYHLAISPHWMVHYFSAEMEQHAWKLDEERRFLEDPRAALGDRAMAAIAAIARRLDLDYGGIDFTVLPDGRVFVFEANATMLAHYERSDGVLAHKNKHVQRIVDAFGQLQALRASVRGAE</sequence>
<dbReference type="SMART" id="SM00028">
    <property type="entry name" value="TPR"/>
    <property type="match status" value="2"/>
</dbReference>
<evidence type="ECO:0000313" key="2">
    <source>
        <dbReference type="Proteomes" id="UP000305539"/>
    </source>
</evidence>
<name>A0A4U1I3N2_9BURK</name>
<dbReference type="Gene3D" id="1.25.40.10">
    <property type="entry name" value="Tetratricopeptide repeat domain"/>
    <property type="match status" value="1"/>
</dbReference>
<proteinExistence type="predicted"/>
<reference evidence="1 2" key="1">
    <citation type="submission" date="2019-04" db="EMBL/GenBank/DDBJ databases">
        <title>Trinickia sp. 7GSK02, isolated from subtropical forest soil.</title>
        <authorList>
            <person name="Gao Z.-H."/>
            <person name="Qiu L.-H."/>
        </authorList>
    </citation>
    <scope>NUCLEOTIDE SEQUENCE [LARGE SCALE GENOMIC DNA]</scope>
    <source>
        <strain evidence="1 2">7GSK02</strain>
    </source>
</reference>
<dbReference type="RefSeq" id="WP_136896079.1">
    <property type="nucleotide sequence ID" value="NZ_SWJE01000008.1"/>
</dbReference>
<accession>A0A4U1I3N2</accession>
<dbReference type="InterPro" id="IPR011990">
    <property type="entry name" value="TPR-like_helical_dom_sf"/>
</dbReference>